<dbReference type="Pfam" id="PF20346">
    <property type="entry name" value="DUF6641"/>
    <property type="match status" value="1"/>
</dbReference>
<gene>
    <name evidence="1" type="ORF">BN1209_1424</name>
</gene>
<evidence type="ECO:0000313" key="1">
    <source>
        <dbReference type="EMBL" id="CEN56462.1"/>
    </source>
</evidence>
<keyword evidence="2" id="KW-1185">Reference proteome</keyword>
<dbReference type="RefSeq" id="WP_045751552.1">
    <property type="nucleotide sequence ID" value="NZ_LN794158.1"/>
</dbReference>
<dbReference type="AlphaFoldDB" id="A0A0B7IVV1"/>
<proteinExistence type="predicted"/>
<dbReference type="OrthoDB" id="8896471at2"/>
<dbReference type="KEGG" id="mbac:BN1209_1424"/>
<dbReference type="EMBL" id="LN794158">
    <property type="protein sequence ID" value="CEN56462.1"/>
    <property type="molecule type" value="Genomic_DNA"/>
</dbReference>
<dbReference type="Proteomes" id="UP000056322">
    <property type="component" value="Chromosome 1"/>
</dbReference>
<organism evidence="1 2">
    <name type="scientific">Candidatus Methylopumilus turicensis</name>
    <dbReference type="NCBI Taxonomy" id="1581680"/>
    <lineage>
        <taxon>Bacteria</taxon>
        <taxon>Pseudomonadati</taxon>
        <taxon>Pseudomonadota</taxon>
        <taxon>Betaproteobacteria</taxon>
        <taxon>Nitrosomonadales</taxon>
        <taxon>Methylophilaceae</taxon>
        <taxon>Candidatus Methylopumilus</taxon>
    </lineage>
</organism>
<evidence type="ECO:0000313" key="2">
    <source>
        <dbReference type="Proteomes" id="UP000056322"/>
    </source>
</evidence>
<sequence>MSTLNTLKLVTAVKPQQMPDVVKRRYKLGNKLWEQIQLARSQFLNEPFKITKMKTVKNIDTGTSETVAVNKRIRPWWFNSDTGSLCITIKYGTKVIELAKGKPSIEVADKDQLISTLELVKKAVEAGELDQQIDQASGALRSNFKK</sequence>
<dbReference type="InterPro" id="IPR046581">
    <property type="entry name" value="DUF6641"/>
</dbReference>
<dbReference type="STRING" id="1581680.BN1209_1424"/>
<accession>A0A0B7IVV1</accession>
<name>A0A0B7IVV1_9PROT</name>
<protein>
    <submittedName>
        <fullName evidence="1">Uncharacterized protein</fullName>
    </submittedName>
</protein>
<dbReference type="HOGENOM" id="CLU_145424_2_0_4"/>
<reference evidence="2" key="1">
    <citation type="submission" date="2014-12" db="EMBL/GenBank/DDBJ databases">
        <authorList>
            <person name="Salcher M.M."/>
        </authorList>
    </citation>
    <scope>NUCLEOTIDE SEQUENCE [LARGE SCALE GENOMIC DNA]</scope>
    <source>
        <strain evidence="2">MMS-10A-171</strain>
    </source>
</reference>